<evidence type="ECO:0000256" key="5">
    <source>
        <dbReference type="ARBA" id="ARBA00023136"/>
    </source>
</evidence>
<keyword evidence="5 7" id="KW-0472">Membrane</keyword>
<reference evidence="10 11" key="1">
    <citation type="submission" date="2020-04" db="EMBL/GenBank/DDBJ databases">
        <title>Sequencing and Assembly of C. fimi.</title>
        <authorList>
            <person name="Ramsey A.R."/>
        </authorList>
    </citation>
    <scope>NUCLEOTIDE SEQUENCE [LARGE SCALE GENOMIC DNA]</scope>
    <source>
        <strain evidence="10 11">SB</strain>
    </source>
</reference>
<evidence type="ECO:0000256" key="2">
    <source>
        <dbReference type="ARBA" id="ARBA00022475"/>
    </source>
</evidence>
<feature type="region of interest" description="Disordered" evidence="6">
    <location>
        <begin position="26"/>
        <end position="61"/>
    </location>
</feature>
<evidence type="ECO:0000256" key="3">
    <source>
        <dbReference type="ARBA" id="ARBA00022692"/>
    </source>
</evidence>
<evidence type="ECO:0000256" key="8">
    <source>
        <dbReference type="SAM" id="SignalP"/>
    </source>
</evidence>
<evidence type="ECO:0000256" key="4">
    <source>
        <dbReference type="ARBA" id="ARBA00022989"/>
    </source>
</evidence>
<keyword evidence="3 7" id="KW-0812">Transmembrane</keyword>
<dbReference type="GO" id="GO:0005886">
    <property type="term" value="C:plasma membrane"/>
    <property type="evidence" value="ECO:0007669"/>
    <property type="project" value="UniProtKB-SubCell"/>
</dbReference>
<evidence type="ECO:0000259" key="9">
    <source>
        <dbReference type="Pfam" id="PF00482"/>
    </source>
</evidence>
<evidence type="ECO:0000256" key="1">
    <source>
        <dbReference type="ARBA" id="ARBA00004651"/>
    </source>
</evidence>
<accession>A0A7Y0LXB0</accession>
<organism evidence="10 11">
    <name type="scientific">Cellulomonas fimi</name>
    <dbReference type="NCBI Taxonomy" id="1708"/>
    <lineage>
        <taxon>Bacteria</taxon>
        <taxon>Bacillati</taxon>
        <taxon>Actinomycetota</taxon>
        <taxon>Actinomycetes</taxon>
        <taxon>Micrococcales</taxon>
        <taxon>Cellulomonadaceae</taxon>
        <taxon>Cellulomonas</taxon>
    </lineage>
</organism>
<dbReference type="EMBL" id="JABCJJ010000006">
    <property type="protein sequence ID" value="NMR19780.1"/>
    <property type="molecule type" value="Genomic_DNA"/>
</dbReference>
<dbReference type="RefSeq" id="WP_169324146.1">
    <property type="nucleotide sequence ID" value="NZ_JABCJJ010000006.1"/>
</dbReference>
<evidence type="ECO:0000256" key="7">
    <source>
        <dbReference type="SAM" id="Phobius"/>
    </source>
</evidence>
<dbReference type="InterPro" id="IPR018076">
    <property type="entry name" value="T2SS_GspF_dom"/>
</dbReference>
<evidence type="ECO:0000313" key="11">
    <source>
        <dbReference type="Proteomes" id="UP000562124"/>
    </source>
</evidence>
<feature type="signal peptide" evidence="8">
    <location>
        <begin position="1"/>
        <end position="19"/>
    </location>
</feature>
<dbReference type="PANTHER" id="PTHR35007:SF3">
    <property type="entry name" value="POSSIBLE CONSERVED ALANINE RICH MEMBRANE PROTEIN"/>
    <property type="match status" value="1"/>
</dbReference>
<keyword evidence="4 7" id="KW-1133">Transmembrane helix</keyword>
<keyword evidence="11" id="KW-1185">Reference proteome</keyword>
<name>A0A7Y0LXB0_CELFI</name>
<sequence>MRALLTAALVTICALGATAPWTTTGTWSRAARDGRTPGRARASASARSLRGRGAPGAAGAAADGTHPLLHGRDLVHTLDVVVLLDLLDAAMTSGAGLPRALGAVGRATGGEEGEALVRASSALVMGADWRAAWAGVPSRLAPLVDGLGATWVSGAAPGPALRAAADRLRRERRAAAREAAGRLGVHLVLPLGLCFLPAFVLIGLVPVLVSLSGDLIR</sequence>
<dbReference type="Pfam" id="PF00482">
    <property type="entry name" value="T2SSF"/>
    <property type="match status" value="1"/>
</dbReference>
<keyword evidence="8" id="KW-0732">Signal</keyword>
<evidence type="ECO:0000313" key="10">
    <source>
        <dbReference type="EMBL" id="NMR19780.1"/>
    </source>
</evidence>
<protein>
    <submittedName>
        <fullName evidence="10">Secretion system protein</fullName>
    </submittedName>
</protein>
<dbReference type="AlphaFoldDB" id="A0A7Y0LXB0"/>
<gene>
    <name evidence="10" type="ORF">HIR71_06015</name>
</gene>
<comment type="subcellular location">
    <subcellularLocation>
        <location evidence="1">Cell membrane</location>
        <topology evidence="1">Multi-pass membrane protein</topology>
    </subcellularLocation>
</comment>
<proteinExistence type="predicted"/>
<keyword evidence="2" id="KW-1003">Cell membrane</keyword>
<comment type="caution">
    <text evidence="10">The sequence shown here is derived from an EMBL/GenBank/DDBJ whole genome shotgun (WGS) entry which is preliminary data.</text>
</comment>
<feature type="compositionally biased region" description="Low complexity" evidence="6">
    <location>
        <begin position="37"/>
        <end position="61"/>
    </location>
</feature>
<feature type="chain" id="PRO_5039327518" evidence="8">
    <location>
        <begin position="20"/>
        <end position="217"/>
    </location>
</feature>
<evidence type="ECO:0000256" key="6">
    <source>
        <dbReference type="SAM" id="MobiDB-lite"/>
    </source>
</evidence>
<feature type="domain" description="Type II secretion system protein GspF" evidence="9">
    <location>
        <begin position="86"/>
        <end position="204"/>
    </location>
</feature>
<dbReference type="PANTHER" id="PTHR35007">
    <property type="entry name" value="INTEGRAL MEMBRANE PROTEIN-RELATED"/>
    <property type="match status" value="1"/>
</dbReference>
<dbReference type="Proteomes" id="UP000562124">
    <property type="component" value="Unassembled WGS sequence"/>
</dbReference>
<feature type="transmembrane region" description="Helical" evidence="7">
    <location>
        <begin position="187"/>
        <end position="211"/>
    </location>
</feature>